<proteinExistence type="predicted"/>
<organism evidence="2 3">
    <name type="scientific">Thalassiosira pseudonana</name>
    <name type="common">Marine diatom</name>
    <name type="synonym">Cyclotella nana</name>
    <dbReference type="NCBI Taxonomy" id="35128"/>
    <lineage>
        <taxon>Eukaryota</taxon>
        <taxon>Sar</taxon>
        <taxon>Stramenopiles</taxon>
        <taxon>Ochrophyta</taxon>
        <taxon>Bacillariophyta</taxon>
        <taxon>Coscinodiscophyceae</taxon>
        <taxon>Thalassiosirophycidae</taxon>
        <taxon>Thalassiosirales</taxon>
        <taxon>Thalassiosiraceae</taxon>
        <taxon>Thalassiosira</taxon>
    </lineage>
</organism>
<dbReference type="KEGG" id="tps:THAPSDRAFT_20186"/>
<dbReference type="InterPro" id="IPR001623">
    <property type="entry name" value="DnaJ_domain"/>
</dbReference>
<name>B8LBN9_THAPS</name>
<keyword evidence="3" id="KW-1185">Reference proteome</keyword>
<sequence>KLDYYKVLQLPRSATTHEIKAQYRRHALATHPDRHNNCRIKTDEFKQLTEAYQVLTDFTKRSEYDRW</sequence>
<dbReference type="PANTHER" id="PTHR24074">
    <property type="entry name" value="CO-CHAPERONE PROTEIN DJLA"/>
    <property type="match status" value="1"/>
</dbReference>
<dbReference type="CDD" id="cd06257">
    <property type="entry name" value="DnaJ"/>
    <property type="match status" value="1"/>
</dbReference>
<dbReference type="PRINTS" id="PR00625">
    <property type="entry name" value="JDOMAIN"/>
</dbReference>
<reference evidence="2 3" key="1">
    <citation type="journal article" date="2004" name="Science">
        <title>The genome of the diatom Thalassiosira pseudonana: ecology, evolution, and metabolism.</title>
        <authorList>
            <person name="Armbrust E.V."/>
            <person name="Berges J.A."/>
            <person name="Bowler C."/>
            <person name="Green B.R."/>
            <person name="Martinez D."/>
            <person name="Putnam N.H."/>
            <person name="Zhou S."/>
            <person name="Allen A.E."/>
            <person name="Apt K.E."/>
            <person name="Bechner M."/>
            <person name="Brzezinski M.A."/>
            <person name="Chaal B.K."/>
            <person name="Chiovitti A."/>
            <person name="Davis A.K."/>
            <person name="Demarest M.S."/>
            <person name="Detter J.C."/>
            <person name="Glavina T."/>
            <person name="Goodstein D."/>
            <person name="Hadi M.Z."/>
            <person name="Hellsten U."/>
            <person name="Hildebrand M."/>
            <person name="Jenkins B.D."/>
            <person name="Jurka J."/>
            <person name="Kapitonov V.V."/>
            <person name="Kroger N."/>
            <person name="Lau W.W."/>
            <person name="Lane T.W."/>
            <person name="Larimer F.W."/>
            <person name="Lippmeier J.C."/>
            <person name="Lucas S."/>
            <person name="Medina M."/>
            <person name="Montsant A."/>
            <person name="Obornik M."/>
            <person name="Parker M.S."/>
            <person name="Palenik B."/>
            <person name="Pazour G.J."/>
            <person name="Richardson P.M."/>
            <person name="Rynearson T.A."/>
            <person name="Saito M.A."/>
            <person name="Schwartz D.C."/>
            <person name="Thamatrakoln K."/>
            <person name="Valentin K."/>
            <person name="Vardi A."/>
            <person name="Wilkerson F.P."/>
            <person name="Rokhsar D.S."/>
        </authorList>
    </citation>
    <scope>NUCLEOTIDE SEQUENCE [LARGE SCALE GENOMIC DNA]</scope>
    <source>
        <strain evidence="2 3">CCMP1335</strain>
    </source>
</reference>
<reference evidence="2 3" key="2">
    <citation type="journal article" date="2008" name="Nature">
        <title>The Phaeodactylum genome reveals the evolutionary history of diatom genomes.</title>
        <authorList>
            <person name="Bowler C."/>
            <person name="Allen A.E."/>
            <person name="Badger J.H."/>
            <person name="Grimwood J."/>
            <person name="Jabbari K."/>
            <person name="Kuo A."/>
            <person name="Maheswari U."/>
            <person name="Martens C."/>
            <person name="Maumus F."/>
            <person name="Otillar R.P."/>
            <person name="Rayko E."/>
            <person name="Salamov A."/>
            <person name="Vandepoele K."/>
            <person name="Beszteri B."/>
            <person name="Gruber A."/>
            <person name="Heijde M."/>
            <person name="Katinka M."/>
            <person name="Mock T."/>
            <person name="Valentin K."/>
            <person name="Verret F."/>
            <person name="Berges J.A."/>
            <person name="Brownlee C."/>
            <person name="Cadoret J.P."/>
            <person name="Chiovitti A."/>
            <person name="Choi C.J."/>
            <person name="Coesel S."/>
            <person name="De Martino A."/>
            <person name="Detter J.C."/>
            <person name="Durkin C."/>
            <person name="Falciatore A."/>
            <person name="Fournet J."/>
            <person name="Haruta M."/>
            <person name="Huysman M.J."/>
            <person name="Jenkins B.D."/>
            <person name="Jiroutova K."/>
            <person name="Jorgensen R.E."/>
            <person name="Joubert Y."/>
            <person name="Kaplan A."/>
            <person name="Kroger N."/>
            <person name="Kroth P.G."/>
            <person name="La Roche J."/>
            <person name="Lindquist E."/>
            <person name="Lommer M."/>
            <person name="Martin-Jezequel V."/>
            <person name="Lopez P.J."/>
            <person name="Lucas S."/>
            <person name="Mangogna M."/>
            <person name="McGinnis K."/>
            <person name="Medlin L.K."/>
            <person name="Montsant A."/>
            <person name="Oudot-Le Secq M.P."/>
            <person name="Napoli C."/>
            <person name="Obornik M."/>
            <person name="Parker M.S."/>
            <person name="Petit J.L."/>
            <person name="Porcel B.M."/>
            <person name="Poulsen N."/>
            <person name="Robison M."/>
            <person name="Rychlewski L."/>
            <person name="Rynearson T.A."/>
            <person name="Schmutz J."/>
            <person name="Shapiro H."/>
            <person name="Siaut M."/>
            <person name="Stanley M."/>
            <person name="Sussman M.R."/>
            <person name="Taylor A.R."/>
            <person name="Vardi A."/>
            <person name="von Dassow P."/>
            <person name="Vyverman W."/>
            <person name="Willis A."/>
            <person name="Wyrwicz L.S."/>
            <person name="Rokhsar D.S."/>
            <person name="Weissenbach J."/>
            <person name="Armbrust E.V."/>
            <person name="Green B.R."/>
            <person name="Van de Peer Y."/>
            <person name="Grigoriev I.V."/>
        </authorList>
    </citation>
    <scope>NUCLEOTIDE SEQUENCE [LARGE SCALE GENOMIC DNA]</scope>
    <source>
        <strain evidence="2 3">CCMP1335</strain>
    </source>
</reference>
<dbReference type="STRING" id="35128.B8LBN9"/>
<gene>
    <name evidence="2" type="ORF">THAPSDRAFT_20186</name>
</gene>
<dbReference type="InterPro" id="IPR018253">
    <property type="entry name" value="DnaJ_domain_CS"/>
</dbReference>
<dbReference type="FunFam" id="1.10.287.110:FF:000303">
    <property type="entry name" value="Predicted protein"/>
    <property type="match status" value="1"/>
</dbReference>
<dbReference type="PaxDb" id="35128-Thaps20186"/>
<evidence type="ECO:0000259" key="1">
    <source>
        <dbReference type="PROSITE" id="PS50076"/>
    </source>
</evidence>
<feature type="domain" description="J" evidence="1">
    <location>
        <begin position="3"/>
        <end position="67"/>
    </location>
</feature>
<dbReference type="Proteomes" id="UP000001449">
    <property type="component" value="Chromosome 11"/>
</dbReference>
<evidence type="ECO:0000313" key="3">
    <source>
        <dbReference type="Proteomes" id="UP000001449"/>
    </source>
</evidence>
<protein>
    <recommendedName>
        <fullName evidence="1">J domain-containing protein</fullName>
    </recommendedName>
</protein>
<accession>B8LBN9</accession>
<dbReference type="InterPro" id="IPR050817">
    <property type="entry name" value="DjlA_DnaK_co-chaperone"/>
</dbReference>
<evidence type="ECO:0000313" key="2">
    <source>
        <dbReference type="EMBL" id="EED87081.1"/>
    </source>
</evidence>
<dbReference type="eggNOG" id="KOG0714">
    <property type="taxonomic scope" value="Eukaryota"/>
</dbReference>
<dbReference type="EMBL" id="DS999415">
    <property type="protein sequence ID" value="EED87081.1"/>
    <property type="molecule type" value="Genomic_DNA"/>
</dbReference>
<dbReference type="InParanoid" id="B8LBN9"/>
<dbReference type="AlphaFoldDB" id="B8LBN9"/>
<dbReference type="PROSITE" id="PS00636">
    <property type="entry name" value="DNAJ_1"/>
    <property type="match status" value="1"/>
</dbReference>
<dbReference type="GeneID" id="7443259"/>
<feature type="non-terminal residue" evidence="2">
    <location>
        <position position="1"/>
    </location>
</feature>
<feature type="non-terminal residue" evidence="2">
    <location>
        <position position="67"/>
    </location>
</feature>
<dbReference type="HOGENOM" id="CLU_017633_18_1_1"/>
<dbReference type="InterPro" id="IPR036869">
    <property type="entry name" value="J_dom_sf"/>
</dbReference>
<dbReference type="RefSeq" id="XP_002296385.1">
    <property type="nucleotide sequence ID" value="XM_002296349.1"/>
</dbReference>
<dbReference type="SMART" id="SM00271">
    <property type="entry name" value="DnaJ"/>
    <property type="match status" value="1"/>
</dbReference>
<dbReference type="Gene3D" id="1.10.287.110">
    <property type="entry name" value="DnaJ domain"/>
    <property type="match status" value="1"/>
</dbReference>
<dbReference type="Pfam" id="PF00226">
    <property type="entry name" value="DnaJ"/>
    <property type="match status" value="1"/>
</dbReference>
<dbReference type="PROSITE" id="PS50076">
    <property type="entry name" value="DNAJ_2"/>
    <property type="match status" value="1"/>
</dbReference>
<dbReference type="SUPFAM" id="SSF46565">
    <property type="entry name" value="Chaperone J-domain"/>
    <property type="match status" value="1"/>
</dbReference>